<evidence type="ECO:0000256" key="8">
    <source>
        <dbReference type="SAM" id="Coils"/>
    </source>
</evidence>
<dbReference type="EMBL" id="DVKI01000075">
    <property type="protein sequence ID" value="HIT17208.1"/>
    <property type="molecule type" value="Genomic_DNA"/>
</dbReference>
<dbReference type="Pfam" id="PF01713">
    <property type="entry name" value="Smr"/>
    <property type="match status" value="1"/>
</dbReference>
<dbReference type="InterPro" id="IPR036063">
    <property type="entry name" value="Smr_dom_sf"/>
</dbReference>
<dbReference type="SUPFAM" id="SSF48334">
    <property type="entry name" value="DNA repair protein MutS, domain III"/>
    <property type="match status" value="1"/>
</dbReference>
<dbReference type="SUPFAM" id="SSF52540">
    <property type="entry name" value="P-loop containing nucleoside triphosphate hydrolases"/>
    <property type="match status" value="1"/>
</dbReference>
<gene>
    <name evidence="7" type="primary">mutS2</name>
    <name evidence="7" type="synonym">rqcU</name>
    <name evidence="10" type="ORF">IAD04_02365</name>
</gene>
<dbReference type="AlphaFoldDB" id="A0A9D1G9H1"/>
<reference evidence="10" key="2">
    <citation type="journal article" date="2021" name="PeerJ">
        <title>Extensive microbial diversity within the chicken gut microbiome revealed by metagenomics and culture.</title>
        <authorList>
            <person name="Gilroy R."/>
            <person name="Ravi A."/>
            <person name="Getino M."/>
            <person name="Pursley I."/>
            <person name="Horton D.L."/>
            <person name="Alikhan N.F."/>
            <person name="Baker D."/>
            <person name="Gharbi K."/>
            <person name="Hall N."/>
            <person name="Watson M."/>
            <person name="Adriaenssens E.M."/>
            <person name="Foster-Nyarko E."/>
            <person name="Jarju S."/>
            <person name="Secka A."/>
            <person name="Antonio M."/>
            <person name="Oren A."/>
            <person name="Chaudhuri R.R."/>
            <person name="La Ragione R."/>
            <person name="Hildebrand F."/>
            <person name="Pallen M.J."/>
        </authorList>
    </citation>
    <scope>NUCLEOTIDE SEQUENCE</scope>
    <source>
        <strain evidence="10">14508</strain>
    </source>
</reference>
<organism evidence="10 11">
    <name type="scientific">Candidatus Caccosoma faecigallinarum</name>
    <dbReference type="NCBI Taxonomy" id="2840720"/>
    <lineage>
        <taxon>Bacteria</taxon>
        <taxon>Bacillati</taxon>
        <taxon>Bacillota</taxon>
        <taxon>Bacillota incertae sedis</taxon>
        <taxon>Candidatus Caccosoma</taxon>
    </lineage>
</organism>
<keyword evidence="1 7" id="KW-0699">rRNA-binding</keyword>
<dbReference type="Proteomes" id="UP000886893">
    <property type="component" value="Unassembled WGS sequence"/>
</dbReference>
<dbReference type="GO" id="GO:0006298">
    <property type="term" value="P:mismatch repair"/>
    <property type="evidence" value="ECO:0007669"/>
    <property type="project" value="InterPro"/>
</dbReference>
<dbReference type="InterPro" id="IPR036187">
    <property type="entry name" value="DNA_mismatch_repair_MutS_sf"/>
</dbReference>
<dbReference type="GO" id="GO:0019843">
    <property type="term" value="F:rRNA binding"/>
    <property type="evidence" value="ECO:0007669"/>
    <property type="project" value="UniProtKB-UniRule"/>
</dbReference>
<keyword evidence="8" id="KW-0175">Coiled coil</keyword>
<feature type="binding site" evidence="7">
    <location>
        <begin position="330"/>
        <end position="337"/>
    </location>
    <ligand>
        <name>ATP</name>
        <dbReference type="ChEBI" id="CHEBI:30616"/>
    </ligand>
</feature>
<dbReference type="GO" id="GO:0005524">
    <property type="term" value="F:ATP binding"/>
    <property type="evidence" value="ECO:0007669"/>
    <property type="project" value="UniProtKB-UniRule"/>
</dbReference>
<evidence type="ECO:0000256" key="1">
    <source>
        <dbReference type="ARBA" id="ARBA00022730"/>
    </source>
</evidence>
<evidence type="ECO:0000256" key="6">
    <source>
        <dbReference type="ARBA" id="ARBA00023125"/>
    </source>
</evidence>
<dbReference type="SMART" id="SM00463">
    <property type="entry name" value="SMR"/>
    <property type="match status" value="1"/>
</dbReference>
<dbReference type="FunFam" id="3.40.50.300:FF:000830">
    <property type="entry name" value="Endonuclease MutS2"/>
    <property type="match status" value="1"/>
</dbReference>
<evidence type="ECO:0000313" key="10">
    <source>
        <dbReference type="EMBL" id="HIT17208.1"/>
    </source>
</evidence>
<comment type="caution">
    <text evidence="10">The sequence shown here is derived from an EMBL/GenBank/DDBJ whole genome shotgun (WGS) entry which is preliminary data.</text>
</comment>
<dbReference type="SMART" id="SM00533">
    <property type="entry name" value="MUTSd"/>
    <property type="match status" value="1"/>
</dbReference>
<keyword evidence="7" id="KW-0540">Nuclease</keyword>
<keyword evidence="5 7" id="KW-0694">RNA-binding</keyword>
<dbReference type="InterPro" id="IPR002625">
    <property type="entry name" value="Smr_dom"/>
</dbReference>
<dbReference type="NCBIfam" id="TIGR01069">
    <property type="entry name" value="mutS2"/>
    <property type="match status" value="1"/>
</dbReference>
<keyword evidence="6 7" id="KW-0238">DNA-binding</keyword>
<dbReference type="InterPro" id="IPR007696">
    <property type="entry name" value="DNA_mismatch_repair_MutS_core"/>
</dbReference>
<dbReference type="GO" id="GO:0043023">
    <property type="term" value="F:ribosomal large subunit binding"/>
    <property type="evidence" value="ECO:0007669"/>
    <property type="project" value="UniProtKB-UniRule"/>
</dbReference>
<dbReference type="GO" id="GO:0030983">
    <property type="term" value="F:mismatched DNA binding"/>
    <property type="evidence" value="ECO:0007669"/>
    <property type="project" value="InterPro"/>
</dbReference>
<dbReference type="InterPro" id="IPR027417">
    <property type="entry name" value="P-loop_NTPase"/>
</dbReference>
<dbReference type="InterPro" id="IPR000432">
    <property type="entry name" value="DNA_mismatch_repair_MutS_C"/>
</dbReference>
<dbReference type="Gene3D" id="3.40.50.300">
    <property type="entry name" value="P-loop containing nucleotide triphosphate hydrolases"/>
    <property type="match status" value="1"/>
</dbReference>
<dbReference type="SMART" id="SM00534">
    <property type="entry name" value="MUTSac"/>
    <property type="match status" value="1"/>
</dbReference>
<name>A0A9D1G9H1_9FIRM</name>
<comment type="function">
    <text evidence="7">Acts as a ribosome collision sensor, splitting the ribosome into its 2 subunits. Detects stalled/collided 70S ribosomes which it binds and splits by an ATP-hydrolysis driven conformational change. Acts upstream of the ribosome quality control system (RQC), a ribosome-associated complex that mediates the extraction of incompletely synthesized nascent chains from stalled ribosomes and their subsequent degradation. Probably generates substrates for RQC.</text>
</comment>
<dbReference type="GO" id="GO:0140664">
    <property type="term" value="F:ATP-dependent DNA damage sensor activity"/>
    <property type="evidence" value="ECO:0007669"/>
    <property type="project" value="InterPro"/>
</dbReference>
<dbReference type="PROSITE" id="PS50828">
    <property type="entry name" value="SMR"/>
    <property type="match status" value="1"/>
</dbReference>
<dbReference type="PANTHER" id="PTHR48466">
    <property type="entry name" value="OS10G0509000 PROTEIN-RELATED"/>
    <property type="match status" value="1"/>
</dbReference>
<proteinExistence type="inferred from homology"/>
<dbReference type="EC" id="3.6.4.-" evidence="7"/>
<evidence type="ECO:0000256" key="4">
    <source>
        <dbReference type="ARBA" id="ARBA00022840"/>
    </source>
</evidence>
<evidence type="ECO:0000256" key="7">
    <source>
        <dbReference type="HAMAP-Rule" id="MF_00092"/>
    </source>
</evidence>
<evidence type="ECO:0000256" key="2">
    <source>
        <dbReference type="ARBA" id="ARBA00022741"/>
    </source>
</evidence>
<evidence type="ECO:0000259" key="9">
    <source>
        <dbReference type="PROSITE" id="PS50828"/>
    </source>
</evidence>
<keyword evidence="4 7" id="KW-0067">ATP-binding</keyword>
<sequence length="770" mass="87781">MKPLADILEFDKIKEQILKYNINALSRKKLMELKPFFVLERVQEELNKTQEGYQLKTLGLMPNLASLIDVEPYINQLQIGSVLQISEIYDFFIHLQIIKELKEFKKSLDVNIYPFTCQSIQKLFYFSSIADQIQYCIAPNLTLYDHASSMLKSIKKKIQKCEEEIKNALNNLLKKYANDVTDYFVASKNNRLVLPIKATSKNKVKGMVIDISETGQTYYIEPQEVIELNLQLEALRYEQLAEEKRIIKALCQMIVKEKEGFLQNNEILKEISFLLLKGTYGVEKQYEIATLNDSYLSLIQAKHPLIDSTKVISNDYVLGKNGHRILVISGPNAGGKTVSIKTVALLVYMNQCGLPLPVKEASLKVFSHIFADIGDEQSIEESLSGFSSHMANVSYILKHADANSLVIFDELGSKTDPKEGEALAKAILDDLDDKKMMALVTTHYVGVKDFAKTSSSILLSSMSFDEKTMTPTYKLILHVVGRSYALEISKRLGIPSSIIKKAQEYKDKDTSTLEQLIDSMNQQLKLEAQKLKEIENQENEVKEIKLQLQQEKQQLQNQQQKILEQFEKKQEELFEDTKQQIDQLIAQLQNNNQENFKLHQKNAILKQFQQLQQEEKPTIVEDQTLKIGDNVYVESLHNYGKIQEIKNHYAMVAIQNTSVKVSLKELKKVDLKQENKKSRPQVSKKEILQNVPTSINVVGYHVEDALRTIHSYLDQALLVNYPSVTIIHGIGTGTLKKAIQEELKHLSFVKSYRSGVYGEGGMGVTIVNLK</sequence>
<accession>A0A9D1G9H1</accession>
<keyword evidence="2 7" id="KW-0547">Nucleotide-binding</keyword>
<reference evidence="10" key="1">
    <citation type="submission" date="2020-10" db="EMBL/GenBank/DDBJ databases">
        <authorList>
            <person name="Gilroy R."/>
        </authorList>
    </citation>
    <scope>NUCLEOTIDE SEQUENCE</scope>
    <source>
        <strain evidence="10">14508</strain>
    </source>
</reference>
<comment type="subunit">
    <text evidence="7">Homodimer. Binds to stalled ribosomes, contacting rRNA.</text>
</comment>
<dbReference type="Pfam" id="PF00488">
    <property type="entry name" value="MutS_V"/>
    <property type="match status" value="1"/>
</dbReference>
<feature type="domain" description="Smr" evidence="9">
    <location>
        <begin position="695"/>
        <end position="770"/>
    </location>
</feature>
<protein>
    <recommendedName>
        <fullName evidence="7">Endonuclease MutS2</fullName>
        <ecNumber evidence="7">3.1.-.-</ecNumber>
    </recommendedName>
    <alternativeName>
        <fullName evidence="7">Ribosome-associated protein quality control-upstream factor</fullName>
        <shortName evidence="7">RQC-upstream factor</shortName>
        <shortName evidence="7">RqcU</shortName>
        <ecNumber evidence="7">3.6.4.-</ecNumber>
    </alternativeName>
</protein>
<dbReference type="EC" id="3.1.-.-" evidence="7"/>
<evidence type="ECO:0000313" key="11">
    <source>
        <dbReference type="Proteomes" id="UP000886893"/>
    </source>
</evidence>
<keyword evidence="3 7" id="KW-0378">Hydrolase</keyword>
<comment type="similarity">
    <text evidence="7">Belongs to the DNA mismatch repair MutS family. MutS2 subfamily.</text>
</comment>
<dbReference type="GO" id="GO:0004519">
    <property type="term" value="F:endonuclease activity"/>
    <property type="evidence" value="ECO:0007669"/>
    <property type="project" value="UniProtKB-UniRule"/>
</dbReference>
<feature type="coiled-coil region" evidence="8">
    <location>
        <begin position="517"/>
        <end position="594"/>
    </location>
</feature>
<dbReference type="Gene3D" id="3.30.1370.110">
    <property type="match status" value="1"/>
</dbReference>
<dbReference type="InterPro" id="IPR005747">
    <property type="entry name" value="MutS2"/>
</dbReference>
<comment type="function">
    <text evidence="7">Endonuclease that is involved in the suppression of homologous recombination and thus may have a key role in the control of bacterial genetic diversity.</text>
</comment>
<dbReference type="PIRSF" id="PIRSF005814">
    <property type="entry name" value="MutS_YshD"/>
    <property type="match status" value="1"/>
</dbReference>
<dbReference type="GO" id="GO:0072344">
    <property type="term" value="P:rescue of stalled ribosome"/>
    <property type="evidence" value="ECO:0007669"/>
    <property type="project" value="UniProtKB-UniRule"/>
</dbReference>
<dbReference type="GO" id="GO:0016887">
    <property type="term" value="F:ATP hydrolysis activity"/>
    <property type="evidence" value="ECO:0007669"/>
    <property type="project" value="InterPro"/>
</dbReference>
<evidence type="ECO:0000256" key="3">
    <source>
        <dbReference type="ARBA" id="ARBA00022801"/>
    </source>
</evidence>
<evidence type="ECO:0000256" key="5">
    <source>
        <dbReference type="ARBA" id="ARBA00022884"/>
    </source>
</evidence>
<dbReference type="HAMAP" id="MF_00092">
    <property type="entry name" value="MutS2"/>
    <property type="match status" value="1"/>
</dbReference>
<dbReference type="PANTHER" id="PTHR48466:SF2">
    <property type="entry name" value="OS10G0509000 PROTEIN"/>
    <property type="match status" value="1"/>
</dbReference>
<dbReference type="GO" id="GO:0045910">
    <property type="term" value="P:negative regulation of DNA recombination"/>
    <property type="evidence" value="ECO:0007669"/>
    <property type="project" value="InterPro"/>
</dbReference>
<dbReference type="InterPro" id="IPR045076">
    <property type="entry name" value="MutS"/>
</dbReference>
<keyword evidence="7 10" id="KW-0255">Endonuclease</keyword>
<feature type="coiled-coil region" evidence="8">
    <location>
        <begin position="144"/>
        <end position="178"/>
    </location>
</feature>